<accession>A0A6M8SL30</accession>
<dbReference type="Proteomes" id="UP000504844">
    <property type="component" value="Chromosome"/>
</dbReference>
<dbReference type="KEGG" id="dee:HQN60_00610"/>
<reference evidence="1 2" key="1">
    <citation type="submission" date="2020-05" db="EMBL/GenBank/DDBJ databases">
        <title>Complete genome sequence of Deefgea sp. D17.</title>
        <authorList>
            <person name="Bae J.-W."/>
            <person name="Han J.E."/>
        </authorList>
    </citation>
    <scope>NUCLEOTIDE SEQUENCE [LARGE SCALE GENOMIC DNA]</scope>
    <source>
        <strain evidence="1 2">D17</strain>
    </source>
</reference>
<organism evidence="1 2">
    <name type="scientific">Deefgea piscis</name>
    <dbReference type="NCBI Taxonomy" id="2739061"/>
    <lineage>
        <taxon>Bacteria</taxon>
        <taxon>Pseudomonadati</taxon>
        <taxon>Pseudomonadota</taxon>
        <taxon>Betaproteobacteria</taxon>
        <taxon>Neisseriales</taxon>
        <taxon>Chitinibacteraceae</taxon>
        <taxon>Deefgea</taxon>
    </lineage>
</organism>
<evidence type="ECO:0000313" key="1">
    <source>
        <dbReference type="EMBL" id="QKJ65361.1"/>
    </source>
</evidence>
<keyword evidence="2" id="KW-1185">Reference proteome</keyword>
<name>A0A6M8SL30_9NEIS</name>
<sequence>MNEKKGAHLKKSFYQRRIEYSRQDFRQLSQREIDIQLLSLIKNERSELRFGEVQLTQDVYFVRARLEEDGVPYNHCDDFWAPPVSVAKLGRCNKAGSSKLYTVWGVNIERDLLSIIEELNIKPGNRFVVIVYKLKNRDSLNVPVCHDLNPELFGSIPVNSKVSKFLISEFKINPEIGLRDRYKSTAAIVELLMDLRGHRCKTPVFIYPSCAMNRALQLCGNGVINIAWDSEFAKENLKIESLRRVTLNLDSGWAHDNSLDDKKKSIKFYFGERGVILSTGKVSWEHVINPAS</sequence>
<dbReference type="EMBL" id="CP054143">
    <property type="protein sequence ID" value="QKJ65361.1"/>
    <property type="molecule type" value="Genomic_DNA"/>
</dbReference>
<protein>
    <submittedName>
        <fullName evidence="1">Uncharacterized protein</fullName>
    </submittedName>
</protein>
<proteinExistence type="predicted"/>
<dbReference type="AlphaFoldDB" id="A0A6M8SL30"/>
<dbReference type="RefSeq" id="WP_173531871.1">
    <property type="nucleotide sequence ID" value="NZ_CP054143.1"/>
</dbReference>
<evidence type="ECO:0000313" key="2">
    <source>
        <dbReference type="Proteomes" id="UP000504844"/>
    </source>
</evidence>
<gene>
    <name evidence="1" type="ORF">HQN60_00610</name>
</gene>